<reference evidence="3" key="2">
    <citation type="journal article" date="2016" name="Fungal Biol.">
        <title>Ochratoxin A production by Penicillium thymicola.</title>
        <authorList>
            <person name="Nguyen H.D.T."/>
            <person name="McMullin D.R."/>
            <person name="Ponomareva E."/>
            <person name="Riley R."/>
            <person name="Pomraning K.R."/>
            <person name="Baker S.E."/>
            <person name="Seifert K.A."/>
        </authorList>
    </citation>
    <scope>NUCLEOTIDE SEQUENCE</scope>
    <source>
        <strain evidence="3">DAOM 180753</strain>
    </source>
</reference>
<protein>
    <recommendedName>
        <fullName evidence="2">Ubiquitin-conjugating enzyme C-terminal fungi domain-containing protein</fullName>
    </recommendedName>
</protein>
<evidence type="ECO:0000259" key="2">
    <source>
        <dbReference type="Pfam" id="PF09288"/>
    </source>
</evidence>
<dbReference type="InterPro" id="IPR015368">
    <property type="entry name" value="UBA_C_fun"/>
</dbReference>
<evidence type="ECO:0000313" key="3">
    <source>
        <dbReference type="EMBL" id="KAJ9482082.1"/>
    </source>
</evidence>
<evidence type="ECO:0000313" key="4">
    <source>
        <dbReference type="Proteomes" id="UP001227192"/>
    </source>
</evidence>
<dbReference type="AlphaFoldDB" id="A0AAI9X3A1"/>
<feature type="domain" description="Ubiquitin-conjugating enzyme C-terminal fungi" evidence="2">
    <location>
        <begin position="47"/>
        <end position="80"/>
    </location>
</feature>
<gene>
    <name evidence="3" type="ORF">VN97_g11367</name>
</gene>
<organism evidence="3 4">
    <name type="scientific">Penicillium thymicola</name>
    <dbReference type="NCBI Taxonomy" id="293382"/>
    <lineage>
        <taxon>Eukaryota</taxon>
        <taxon>Fungi</taxon>
        <taxon>Dikarya</taxon>
        <taxon>Ascomycota</taxon>
        <taxon>Pezizomycotina</taxon>
        <taxon>Eurotiomycetes</taxon>
        <taxon>Eurotiomycetidae</taxon>
        <taxon>Eurotiales</taxon>
        <taxon>Aspergillaceae</taxon>
        <taxon>Penicillium</taxon>
    </lineage>
</organism>
<dbReference type="EMBL" id="LACB01000622">
    <property type="protein sequence ID" value="KAJ9482082.1"/>
    <property type="molecule type" value="Genomic_DNA"/>
</dbReference>
<dbReference type="SUPFAM" id="SSF46934">
    <property type="entry name" value="UBA-like"/>
    <property type="match status" value="1"/>
</dbReference>
<dbReference type="InterPro" id="IPR009060">
    <property type="entry name" value="UBA-like_sf"/>
</dbReference>
<dbReference type="Proteomes" id="UP001227192">
    <property type="component" value="Unassembled WGS sequence"/>
</dbReference>
<evidence type="ECO:0000256" key="1">
    <source>
        <dbReference type="SAM" id="MobiDB-lite"/>
    </source>
</evidence>
<reference evidence="3" key="1">
    <citation type="submission" date="2015-06" db="EMBL/GenBank/DDBJ databases">
        <authorList>
            <person name="Nguyen H."/>
        </authorList>
    </citation>
    <scope>NUCLEOTIDE SEQUENCE</scope>
    <source>
        <strain evidence="3">DAOM 180753</strain>
    </source>
</reference>
<name>A0AAI9X3A1_PENTH</name>
<dbReference type="Pfam" id="PF09288">
    <property type="entry name" value="UBA_3"/>
    <property type="match status" value="1"/>
</dbReference>
<feature type="region of interest" description="Disordered" evidence="1">
    <location>
        <begin position="24"/>
        <end position="49"/>
    </location>
</feature>
<comment type="caution">
    <text evidence="3">The sequence shown here is derived from an EMBL/GenBank/DDBJ whole genome shotgun (WGS) entry which is preliminary data.</text>
</comment>
<sequence>MLLKSPKEFERVARDWAVVYAGAPVGSADNGSGSSLDDNRQGAGEDSAKYDGYNKNLIDRFTSMGFDVDRVVAAFRYVGVDRRGGQDYELEEGRMGDIAARLLGE</sequence>
<proteinExistence type="predicted"/>
<keyword evidence="4" id="KW-1185">Reference proteome</keyword>
<accession>A0AAI9X3A1</accession>